<dbReference type="Pfam" id="PF00156">
    <property type="entry name" value="Pribosyltran"/>
    <property type="match status" value="1"/>
</dbReference>
<dbReference type="PANTHER" id="PTHR43363:SF1">
    <property type="entry name" value="HYPOXANTHINE-GUANINE PHOSPHORIBOSYLTRANSFERASE"/>
    <property type="match status" value="1"/>
</dbReference>
<dbReference type="InterPro" id="IPR029057">
    <property type="entry name" value="PRTase-like"/>
</dbReference>
<dbReference type="CDD" id="cd06223">
    <property type="entry name" value="PRTases_typeI"/>
    <property type="match status" value="1"/>
</dbReference>
<dbReference type="EMBL" id="PFCB01000010">
    <property type="protein sequence ID" value="PIR74662.1"/>
    <property type="molecule type" value="Genomic_DNA"/>
</dbReference>
<dbReference type="SUPFAM" id="SSF53271">
    <property type="entry name" value="PRTase-like"/>
    <property type="match status" value="1"/>
</dbReference>
<evidence type="ECO:0000256" key="2">
    <source>
        <dbReference type="ARBA" id="ARBA00022679"/>
    </source>
</evidence>
<dbReference type="Gene3D" id="3.40.50.2020">
    <property type="match status" value="1"/>
</dbReference>
<dbReference type="Proteomes" id="UP000230154">
    <property type="component" value="Unassembled WGS sequence"/>
</dbReference>
<proteinExistence type="predicted"/>
<sequence>MNRAEDYYDKSEGELDLTWEDVEKAAAEIIIRMNENGFVPDVIISIARSGLIPAALVSYALGNKELYTIKIDFSKVQKAGKDQELRHRPKISQELSRDVEGLKVLVIDEMAVSGSTLRVVRAYLEMKDPADVKYAVLYKQPWSQFEPDYYGVQTPMWPVFPWKRLKKK</sequence>
<keyword evidence="2 4" id="KW-0808">Transferase</keyword>
<reference evidence="5" key="1">
    <citation type="submission" date="2017-09" db="EMBL/GenBank/DDBJ databases">
        <title>Depth-based differentiation of microbial function through sediment-hosted aquifers and enrichment of novel symbionts in the deep terrestrial subsurface.</title>
        <authorList>
            <person name="Probst A.J."/>
            <person name="Ladd B."/>
            <person name="Jarett J.K."/>
            <person name="Geller-Mcgrath D.E."/>
            <person name="Sieber C.M.K."/>
            <person name="Emerson J.B."/>
            <person name="Anantharaman K."/>
            <person name="Thomas B.C."/>
            <person name="Malmstrom R."/>
            <person name="Stieglmeier M."/>
            <person name="Klingl A."/>
            <person name="Woyke T."/>
            <person name="Ryan C.M."/>
            <person name="Banfield J.F."/>
        </authorList>
    </citation>
    <scope>NUCLEOTIDE SEQUENCE [LARGE SCALE GENOMIC DNA]</scope>
</reference>
<accession>A0A2H0TR88</accession>
<feature type="domain" description="Phosphoribosyltransferase" evidence="3">
    <location>
        <begin position="19"/>
        <end position="162"/>
    </location>
</feature>
<evidence type="ECO:0000313" key="5">
    <source>
        <dbReference type="Proteomes" id="UP000230154"/>
    </source>
</evidence>
<organism evidence="4 5">
    <name type="scientific">Candidatus Magasanikbacteria bacterium CG10_big_fil_rev_8_21_14_0_10_47_10</name>
    <dbReference type="NCBI Taxonomy" id="1974652"/>
    <lineage>
        <taxon>Bacteria</taxon>
        <taxon>Candidatus Magasanikiibacteriota</taxon>
    </lineage>
</organism>
<comment type="caution">
    <text evidence="4">The sequence shown here is derived from an EMBL/GenBank/DDBJ whole genome shotgun (WGS) entry which is preliminary data.</text>
</comment>
<protein>
    <submittedName>
        <fullName evidence="4">Phosphoribosyltransferase</fullName>
    </submittedName>
</protein>
<dbReference type="PANTHER" id="PTHR43363">
    <property type="entry name" value="HYPOXANTHINE PHOSPHORIBOSYLTRANSFERASE"/>
    <property type="match status" value="1"/>
</dbReference>
<keyword evidence="1 4" id="KW-0328">Glycosyltransferase</keyword>
<gene>
    <name evidence="4" type="ORF">COU35_01160</name>
</gene>
<dbReference type="AlphaFoldDB" id="A0A2H0TR88"/>
<dbReference type="GO" id="GO:0016757">
    <property type="term" value="F:glycosyltransferase activity"/>
    <property type="evidence" value="ECO:0007669"/>
    <property type="project" value="UniProtKB-KW"/>
</dbReference>
<name>A0A2H0TR88_9BACT</name>
<evidence type="ECO:0000313" key="4">
    <source>
        <dbReference type="EMBL" id="PIR74662.1"/>
    </source>
</evidence>
<dbReference type="InterPro" id="IPR000836">
    <property type="entry name" value="PRTase_dom"/>
</dbReference>
<evidence type="ECO:0000256" key="1">
    <source>
        <dbReference type="ARBA" id="ARBA00022676"/>
    </source>
</evidence>
<evidence type="ECO:0000259" key="3">
    <source>
        <dbReference type="Pfam" id="PF00156"/>
    </source>
</evidence>